<evidence type="ECO:0000256" key="7">
    <source>
        <dbReference type="PIRNR" id="PIRNR000077"/>
    </source>
</evidence>
<dbReference type="PROSITE" id="PS00194">
    <property type="entry name" value="THIOREDOXIN_1"/>
    <property type="match status" value="1"/>
</dbReference>
<dbReference type="PANTHER" id="PTHR45663:SF40">
    <property type="entry name" value="THIOREDOXIN 2"/>
    <property type="match status" value="1"/>
</dbReference>
<dbReference type="PANTHER" id="PTHR45663">
    <property type="entry name" value="GEO12009P1"/>
    <property type="match status" value="1"/>
</dbReference>
<evidence type="ECO:0000313" key="10">
    <source>
        <dbReference type="Proteomes" id="UP001596512"/>
    </source>
</evidence>
<dbReference type="PRINTS" id="PR00421">
    <property type="entry name" value="THIOREDOXIN"/>
</dbReference>
<dbReference type="Pfam" id="PF00085">
    <property type="entry name" value="Thioredoxin"/>
    <property type="match status" value="1"/>
</dbReference>
<evidence type="ECO:0000256" key="4">
    <source>
        <dbReference type="ARBA" id="ARBA00023157"/>
    </source>
</evidence>
<evidence type="ECO:0000313" key="9">
    <source>
        <dbReference type="EMBL" id="MFC7612894.1"/>
    </source>
</evidence>
<comment type="similarity">
    <text evidence="1 7">Belongs to the thioredoxin family.</text>
</comment>
<dbReference type="Gene3D" id="3.40.30.10">
    <property type="entry name" value="Glutaredoxin"/>
    <property type="match status" value="1"/>
</dbReference>
<dbReference type="InterPro" id="IPR005746">
    <property type="entry name" value="Thioredoxin"/>
</dbReference>
<keyword evidence="4" id="KW-1015">Disulfide bond</keyword>
<evidence type="ECO:0000256" key="6">
    <source>
        <dbReference type="NCBIfam" id="TIGR01068"/>
    </source>
</evidence>
<evidence type="ECO:0000256" key="2">
    <source>
        <dbReference type="ARBA" id="ARBA00022448"/>
    </source>
</evidence>
<dbReference type="Proteomes" id="UP001596512">
    <property type="component" value="Unassembled WGS sequence"/>
</dbReference>
<keyword evidence="5" id="KW-0676">Redox-active center</keyword>
<organism evidence="9 10">
    <name type="scientific">Actinokineospora soli</name>
    <dbReference type="NCBI Taxonomy" id="1048753"/>
    <lineage>
        <taxon>Bacteria</taxon>
        <taxon>Bacillati</taxon>
        <taxon>Actinomycetota</taxon>
        <taxon>Actinomycetes</taxon>
        <taxon>Pseudonocardiales</taxon>
        <taxon>Pseudonocardiaceae</taxon>
        <taxon>Actinokineospora</taxon>
    </lineage>
</organism>
<accession>A0ABW2TGW0</accession>
<dbReference type="EMBL" id="JBHTEY010000004">
    <property type="protein sequence ID" value="MFC7612894.1"/>
    <property type="molecule type" value="Genomic_DNA"/>
</dbReference>
<keyword evidence="2" id="KW-0813">Transport</keyword>
<evidence type="ECO:0000256" key="3">
    <source>
        <dbReference type="ARBA" id="ARBA00022982"/>
    </source>
</evidence>
<keyword evidence="3" id="KW-0249">Electron transport</keyword>
<evidence type="ECO:0000259" key="8">
    <source>
        <dbReference type="PROSITE" id="PS51352"/>
    </source>
</evidence>
<gene>
    <name evidence="9" type="primary">trxA</name>
    <name evidence="9" type="ORF">ACFQV2_03800</name>
</gene>
<feature type="domain" description="Thioredoxin" evidence="8">
    <location>
        <begin position="1"/>
        <end position="105"/>
    </location>
</feature>
<protein>
    <recommendedName>
        <fullName evidence="6 7">Thioredoxin</fullName>
    </recommendedName>
</protein>
<evidence type="ECO:0000256" key="1">
    <source>
        <dbReference type="ARBA" id="ARBA00008987"/>
    </source>
</evidence>
<name>A0ABW2TGW0_9PSEU</name>
<dbReference type="PIRSF" id="PIRSF000077">
    <property type="entry name" value="Thioredoxin"/>
    <property type="match status" value="1"/>
</dbReference>
<dbReference type="InterPro" id="IPR013766">
    <property type="entry name" value="Thioredoxin_domain"/>
</dbReference>
<dbReference type="CDD" id="cd02947">
    <property type="entry name" value="TRX_family"/>
    <property type="match status" value="1"/>
</dbReference>
<dbReference type="SUPFAM" id="SSF52833">
    <property type="entry name" value="Thioredoxin-like"/>
    <property type="match status" value="1"/>
</dbReference>
<sequence>MATVELTTENFDEVVGGGETVLVDFWASWCGPCRQFAPVYDAASEKHTDVVFGKVDTEAQQALAQAFGISSIPTVMAVREGVVLYAQPGALPAAALEDLITQVKAVDMTEVRAQIEQAQAEQQGQ</sequence>
<keyword evidence="10" id="KW-1185">Reference proteome</keyword>
<dbReference type="InterPro" id="IPR017937">
    <property type="entry name" value="Thioredoxin_CS"/>
</dbReference>
<dbReference type="InterPro" id="IPR036249">
    <property type="entry name" value="Thioredoxin-like_sf"/>
</dbReference>
<proteinExistence type="inferred from homology"/>
<dbReference type="NCBIfam" id="TIGR01068">
    <property type="entry name" value="thioredoxin"/>
    <property type="match status" value="1"/>
</dbReference>
<comment type="caution">
    <text evidence="9">The sequence shown here is derived from an EMBL/GenBank/DDBJ whole genome shotgun (WGS) entry which is preliminary data.</text>
</comment>
<dbReference type="PROSITE" id="PS51352">
    <property type="entry name" value="THIOREDOXIN_2"/>
    <property type="match status" value="1"/>
</dbReference>
<reference evidence="10" key="1">
    <citation type="journal article" date="2019" name="Int. J. Syst. Evol. Microbiol.">
        <title>The Global Catalogue of Microorganisms (GCM) 10K type strain sequencing project: providing services to taxonomists for standard genome sequencing and annotation.</title>
        <authorList>
            <consortium name="The Broad Institute Genomics Platform"/>
            <consortium name="The Broad Institute Genome Sequencing Center for Infectious Disease"/>
            <person name="Wu L."/>
            <person name="Ma J."/>
        </authorList>
    </citation>
    <scope>NUCLEOTIDE SEQUENCE [LARGE SCALE GENOMIC DNA]</scope>
    <source>
        <strain evidence="10">JCM 17695</strain>
    </source>
</reference>
<evidence type="ECO:0000256" key="5">
    <source>
        <dbReference type="ARBA" id="ARBA00023284"/>
    </source>
</evidence>